<accession>W6MSN6</accession>
<evidence type="ECO:0000256" key="1">
    <source>
        <dbReference type="SAM" id="MobiDB-lite"/>
    </source>
</evidence>
<keyword evidence="3" id="KW-1185">Reference proteome</keyword>
<proteinExistence type="predicted"/>
<protein>
    <submittedName>
        <fullName evidence="2">Uncharacterized protein</fullName>
    </submittedName>
</protein>
<sequence>MSELNPQEPVPSPAPMDQPAYIPEVPEHTRTFLHFQTYPAVASWMRIHESLPFPRLLRPMLYRWAYSGGVRNYTERIDTSIDEALSRFDERVPQARVIRMRDIRDSLTNPFVSSATTVRNGVNSTVQLGDRYFLQPGRVVAASARKRYAAIYDTDGRALIRGQADSILAPVNDRLSNTLVAQFGDDAEVPRKEYSNEFSRGLRILNRAYENTLTTVLPRITAVPNHIEEVYSKNKEERGSYLLTSIETGRQLTTEAMARMGVSLYQADPEPIVLEDKEQIPVEGSSKNVESM</sequence>
<dbReference type="Pfam" id="PF17316">
    <property type="entry name" value="Perilipin_2"/>
    <property type="match status" value="1"/>
</dbReference>
<dbReference type="GeneID" id="34523090"/>
<dbReference type="HOGENOM" id="CLU_047747_0_0_1"/>
<name>W6MSN6_9ASCO</name>
<dbReference type="OrthoDB" id="376826at2759"/>
<evidence type="ECO:0000313" key="3">
    <source>
        <dbReference type="Proteomes" id="UP000019384"/>
    </source>
</evidence>
<evidence type="ECO:0000313" key="2">
    <source>
        <dbReference type="EMBL" id="CDK29719.1"/>
    </source>
</evidence>
<gene>
    <name evidence="2" type="ORF">KUCA_T00005712001</name>
</gene>
<reference evidence="2" key="1">
    <citation type="submission" date="2013-12" db="EMBL/GenBank/DDBJ databases">
        <authorList>
            <person name="Genoscope - CEA"/>
        </authorList>
    </citation>
    <scope>NUCLEOTIDE SEQUENCE</scope>
    <source>
        <strain evidence="2">CBS 1993</strain>
    </source>
</reference>
<reference evidence="2" key="2">
    <citation type="submission" date="2014-02" db="EMBL/GenBank/DDBJ databases">
        <title>Complete DNA sequence of /Kuraishia capsulata/ illustrates novel genomic features among budding yeasts (/Saccharomycotina/).</title>
        <authorList>
            <person name="Morales L."/>
            <person name="Noel B."/>
            <person name="Porcel B."/>
            <person name="Marcet-Houben M."/>
            <person name="Hullo M-F."/>
            <person name="Sacerdot C."/>
            <person name="Tekaia F."/>
            <person name="Leh-Louis V."/>
            <person name="Despons L."/>
            <person name="Khanna V."/>
            <person name="Aury J-M."/>
            <person name="Barbe V."/>
            <person name="Couloux A."/>
            <person name="Labadie K."/>
            <person name="Pelletier E."/>
            <person name="Souciet J-L."/>
            <person name="Boekhout T."/>
            <person name="Gabaldon T."/>
            <person name="Wincker P."/>
            <person name="Dujon B."/>
        </authorList>
    </citation>
    <scope>NUCLEOTIDE SEQUENCE</scope>
    <source>
        <strain evidence="2">CBS 1993</strain>
    </source>
</reference>
<organism evidence="2 3">
    <name type="scientific">Kuraishia capsulata CBS 1993</name>
    <dbReference type="NCBI Taxonomy" id="1382522"/>
    <lineage>
        <taxon>Eukaryota</taxon>
        <taxon>Fungi</taxon>
        <taxon>Dikarya</taxon>
        <taxon>Ascomycota</taxon>
        <taxon>Saccharomycotina</taxon>
        <taxon>Pichiomycetes</taxon>
        <taxon>Pichiales</taxon>
        <taxon>Pichiaceae</taxon>
        <taxon>Kuraishia</taxon>
    </lineage>
</organism>
<dbReference type="Proteomes" id="UP000019384">
    <property type="component" value="Unassembled WGS sequence"/>
</dbReference>
<dbReference type="RefSeq" id="XP_022461702.1">
    <property type="nucleotide sequence ID" value="XM_022601652.1"/>
</dbReference>
<dbReference type="AlphaFoldDB" id="W6MSN6"/>
<feature type="region of interest" description="Disordered" evidence="1">
    <location>
        <begin position="1"/>
        <end position="20"/>
    </location>
</feature>
<dbReference type="EMBL" id="HG793131">
    <property type="protein sequence ID" value="CDK29719.1"/>
    <property type="molecule type" value="Genomic_DNA"/>
</dbReference>